<accession>D8U2W0</accession>
<keyword evidence="4" id="KW-1185">Reference proteome</keyword>
<dbReference type="STRING" id="3068.D8U2W0"/>
<dbReference type="InterPro" id="IPR000504">
    <property type="entry name" value="RRM_dom"/>
</dbReference>
<dbReference type="CDD" id="cd12446">
    <property type="entry name" value="RRM_RBM25"/>
    <property type="match status" value="1"/>
</dbReference>
<dbReference type="RefSeq" id="XP_002953044.1">
    <property type="nucleotide sequence ID" value="XM_002952998.1"/>
</dbReference>
<gene>
    <name evidence="3" type="ORF">VOLCADRAFT_63082</name>
</gene>
<evidence type="ECO:0000313" key="3">
    <source>
        <dbReference type="EMBL" id="EFJ45966.1"/>
    </source>
</evidence>
<organism evidence="4">
    <name type="scientific">Volvox carteri f. nagariensis</name>
    <dbReference type="NCBI Taxonomy" id="3068"/>
    <lineage>
        <taxon>Eukaryota</taxon>
        <taxon>Viridiplantae</taxon>
        <taxon>Chlorophyta</taxon>
        <taxon>core chlorophytes</taxon>
        <taxon>Chlorophyceae</taxon>
        <taxon>CS clade</taxon>
        <taxon>Chlamydomonadales</taxon>
        <taxon>Volvocaceae</taxon>
        <taxon>Volvox</taxon>
    </lineage>
</organism>
<name>D8U2W0_VOLCA</name>
<dbReference type="InParanoid" id="D8U2W0"/>
<dbReference type="SMART" id="SM00360">
    <property type="entry name" value="RRM"/>
    <property type="match status" value="1"/>
</dbReference>
<feature type="non-terminal residue" evidence="3">
    <location>
        <position position="93"/>
    </location>
</feature>
<dbReference type="Gene3D" id="3.30.70.330">
    <property type="match status" value="1"/>
</dbReference>
<reference evidence="3 4" key="1">
    <citation type="journal article" date="2010" name="Science">
        <title>Genomic analysis of organismal complexity in the multicellular green alga Volvox carteri.</title>
        <authorList>
            <person name="Prochnik S.E."/>
            <person name="Umen J."/>
            <person name="Nedelcu A.M."/>
            <person name="Hallmann A."/>
            <person name="Miller S.M."/>
            <person name="Nishii I."/>
            <person name="Ferris P."/>
            <person name="Kuo A."/>
            <person name="Mitros T."/>
            <person name="Fritz-Laylin L.K."/>
            <person name="Hellsten U."/>
            <person name="Chapman J."/>
            <person name="Simakov O."/>
            <person name="Rensing S.A."/>
            <person name="Terry A."/>
            <person name="Pangilinan J."/>
            <person name="Kapitonov V."/>
            <person name="Jurka J."/>
            <person name="Salamov A."/>
            <person name="Shapiro H."/>
            <person name="Schmutz J."/>
            <person name="Grimwood J."/>
            <person name="Lindquist E."/>
            <person name="Lucas S."/>
            <person name="Grigoriev I.V."/>
            <person name="Schmitt R."/>
            <person name="Kirk D."/>
            <person name="Rokhsar D.S."/>
        </authorList>
    </citation>
    <scope>NUCLEOTIDE SEQUENCE [LARGE SCALE GENOMIC DNA]</scope>
    <source>
        <strain evidence="4">f. Nagariensis / Eve</strain>
    </source>
</reference>
<proteinExistence type="predicted"/>
<dbReference type="eggNOG" id="KOG2253">
    <property type="taxonomic scope" value="Eukaryota"/>
</dbReference>
<dbReference type="EMBL" id="GL378354">
    <property type="protein sequence ID" value="EFJ45966.1"/>
    <property type="molecule type" value="Genomic_DNA"/>
</dbReference>
<dbReference type="InterPro" id="IPR035979">
    <property type="entry name" value="RBD_domain_sf"/>
</dbReference>
<dbReference type="GO" id="GO:0003723">
    <property type="term" value="F:RNA binding"/>
    <property type="evidence" value="ECO:0007669"/>
    <property type="project" value="UniProtKB-UniRule"/>
</dbReference>
<dbReference type="AlphaFoldDB" id="D8U2W0"/>
<dbReference type="PANTHER" id="PTHR47334">
    <property type="entry name" value="SPLICING FACTOR PWI DOMAIN-CONTAINING PROTEIN / RNA RECOGNITION MOTIF (RRM)-CONTAINING PROTEIN"/>
    <property type="match status" value="1"/>
</dbReference>
<dbReference type="InterPro" id="IPR012677">
    <property type="entry name" value="Nucleotide-bd_a/b_plait_sf"/>
</dbReference>
<evidence type="ECO:0000256" key="1">
    <source>
        <dbReference type="PROSITE-ProRule" id="PRU00176"/>
    </source>
</evidence>
<protein>
    <recommendedName>
        <fullName evidence="2">RRM domain-containing protein</fullName>
    </recommendedName>
</protein>
<dbReference type="KEGG" id="vcn:VOLCADRAFT_63082"/>
<dbReference type="PROSITE" id="PS50102">
    <property type="entry name" value="RRM"/>
    <property type="match status" value="1"/>
</dbReference>
<dbReference type="PANTHER" id="PTHR47334:SF2">
    <property type="entry name" value="RNA-BINDING MOTIF PROTEIN 25"/>
    <property type="match status" value="1"/>
</dbReference>
<evidence type="ECO:0000313" key="4">
    <source>
        <dbReference type="Proteomes" id="UP000001058"/>
    </source>
</evidence>
<keyword evidence="1" id="KW-0694">RNA-binding</keyword>
<evidence type="ECO:0000259" key="2">
    <source>
        <dbReference type="PROSITE" id="PS50102"/>
    </source>
</evidence>
<dbReference type="OrthoDB" id="6275295at2759"/>
<dbReference type="Proteomes" id="UP000001058">
    <property type="component" value="Unassembled WGS sequence"/>
</dbReference>
<dbReference type="GeneID" id="9625667"/>
<dbReference type="InterPro" id="IPR053294">
    <property type="entry name" value="RBM_PWI_domain"/>
</dbReference>
<dbReference type="InterPro" id="IPR034268">
    <property type="entry name" value="RBM25_RRM"/>
</dbReference>
<dbReference type="SUPFAM" id="SSF54928">
    <property type="entry name" value="RNA-binding domain, RBD"/>
    <property type="match status" value="1"/>
</dbReference>
<feature type="non-terminal residue" evidence="3">
    <location>
        <position position="1"/>
    </location>
</feature>
<dbReference type="Pfam" id="PF00076">
    <property type="entry name" value="RRM_1"/>
    <property type="match status" value="1"/>
</dbReference>
<sequence length="93" mass="10279">PSIAEKSTTVYVGKIASSVPDSVVRTLLDACGRVKSWKRQMDPDTKQPKGFGFCEFEDAEGVLRAMRLLNGLKLDGQELLLKCNAATQKYTEQ</sequence>
<feature type="domain" description="RRM" evidence="2">
    <location>
        <begin position="8"/>
        <end position="86"/>
    </location>
</feature>